<keyword evidence="7 9" id="KW-0012">Acyltransferase</keyword>
<dbReference type="GO" id="GO:0033816">
    <property type="term" value="F:diaminobutyrate acetyltransferase activity"/>
    <property type="evidence" value="ECO:0007669"/>
    <property type="project" value="UniProtKB-EC"/>
</dbReference>
<dbReference type="InterPro" id="IPR000182">
    <property type="entry name" value="GNAT_dom"/>
</dbReference>
<evidence type="ECO:0000256" key="9">
    <source>
        <dbReference type="RuleBase" id="RU365045"/>
    </source>
</evidence>
<dbReference type="Gene3D" id="3.40.630.30">
    <property type="match status" value="1"/>
</dbReference>
<evidence type="ECO:0000256" key="7">
    <source>
        <dbReference type="ARBA" id="ARBA00023315"/>
    </source>
</evidence>
<evidence type="ECO:0000256" key="3">
    <source>
        <dbReference type="ARBA" id="ARBA00010712"/>
    </source>
</evidence>
<dbReference type="UniPathway" id="UPA00067">
    <property type="reaction ID" value="UER00122"/>
</dbReference>
<evidence type="ECO:0000259" key="10">
    <source>
        <dbReference type="PROSITE" id="PS51186"/>
    </source>
</evidence>
<dbReference type="InterPro" id="IPR012772">
    <property type="entry name" value="Ectoine_EctA"/>
</dbReference>
<comment type="similarity">
    <text evidence="3 9">Belongs to the acetyltransferase family. EctA subfamily.</text>
</comment>
<evidence type="ECO:0000313" key="11">
    <source>
        <dbReference type="EMBL" id="OUE22650.1"/>
    </source>
</evidence>
<dbReference type="NCBIfam" id="TIGR02406">
    <property type="entry name" value="ectoine_EctA"/>
    <property type="match status" value="1"/>
</dbReference>
<sequence length="160" mass="17266">MEIVYREPTVSDASAAHELVAGTEELDLNSWYYYALMFRDFADTSMVVTVDDVFAGFVTGFVKPGDASTLFLWQTATTRDHGVAGLGLGLLTALVESVLADTGADFVEATVDPGNKAIGMQFRLLARALGADRVESPAFDAVEFAGLQHDEMTIRIGPLR</sequence>
<keyword evidence="6 9" id="KW-0808">Transferase</keyword>
<evidence type="ECO:0000256" key="6">
    <source>
        <dbReference type="ARBA" id="ARBA00022679"/>
    </source>
</evidence>
<comment type="catalytic activity">
    <reaction evidence="8 9">
        <text>L-2,4-diaminobutanoate + acetyl-CoA = (2S)-4-acetamido-2-aminobutanoate + CoA + H(+)</text>
        <dbReference type="Rhea" id="RHEA:16901"/>
        <dbReference type="ChEBI" id="CHEBI:15378"/>
        <dbReference type="ChEBI" id="CHEBI:57287"/>
        <dbReference type="ChEBI" id="CHEBI:57288"/>
        <dbReference type="ChEBI" id="CHEBI:58761"/>
        <dbReference type="ChEBI" id="CHEBI:58929"/>
        <dbReference type="EC" id="2.3.1.178"/>
    </reaction>
</comment>
<evidence type="ECO:0000256" key="4">
    <source>
        <dbReference type="ARBA" id="ARBA00012355"/>
    </source>
</evidence>
<proteinExistence type="inferred from homology"/>
<dbReference type="AlphaFoldDB" id="A0A251YEH3"/>
<dbReference type="EMBL" id="MDJW01000002">
    <property type="protein sequence ID" value="OUE22650.1"/>
    <property type="molecule type" value="Genomic_DNA"/>
</dbReference>
<evidence type="ECO:0000256" key="2">
    <source>
        <dbReference type="ARBA" id="ARBA00004978"/>
    </source>
</evidence>
<dbReference type="SUPFAM" id="SSF55729">
    <property type="entry name" value="Acyl-CoA N-acyltransferases (Nat)"/>
    <property type="match status" value="1"/>
</dbReference>
<protein>
    <recommendedName>
        <fullName evidence="5 9">L-2,4-diaminobutyric acid acetyltransferase</fullName>
        <shortName evidence="9">DABA acetyltransferase</shortName>
        <ecNumber evidence="4 9">2.3.1.178</ecNumber>
    </recommendedName>
</protein>
<comment type="caution">
    <text evidence="11">The sequence shown here is derived from an EMBL/GenBank/DDBJ whole genome shotgun (WGS) entry which is preliminary data.</text>
</comment>
<accession>A0A251YEH3</accession>
<evidence type="ECO:0000313" key="12">
    <source>
        <dbReference type="Proteomes" id="UP000194837"/>
    </source>
</evidence>
<dbReference type="InterPro" id="IPR016181">
    <property type="entry name" value="Acyl_CoA_acyltransferase"/>
</dbReference>
<dbReference type="EC" id="2.3.1.178" evidence="4 9"/>
<dbReference type="GO" id="GO:0019491">
    <property type="term" value="P:ectoine biosynthetic process"/>
    <property type="evidence" value="ECO:0007669"/>
    <property type="project" value="UniProtKB-UniPathway"/>
</dbReference>
<evidence type="ECO:0000256" key="1">
    <source>
        <dbReference type="ARBA" id="ARBA00003741"/>
    </source>
</evidence>
<comment type="pathway">
    <text evidence="2 9">Amine and polyamine biosynthesis; ectoine biosynthesis; L-ectoine from L-aspartate 4-semialdehyde: step 2/3.</text>
</comment>
<evidence type="ECO:0000256" key="5">
    <source>
        <dbReference type="ARBA" id="ARBA00017935"/>
    </source>
</evidence>
<gene>
    <name evidence="9 11" type="primary">ectA</name>
    <name evidence="11" type="ORF">BFL34_00175</name>
</gene>
<dbReference type="RefSeq" id="WP_086520120.1">
    <property type="nucleotide sequence ID" value="NZ_MDJW01000002.1"/>
</dbReference>
<name>A0A251YEH3_9MICO</name>
<evidence type="ECO:0000256" key="8">
    <source>
        <dbReference type="ARBA" id="ARBA00048924"/>
    </source>
</evidence>
<organism evidence="11 12">
    <name type="scientific">Clavibacter michiganensis</name>
    <dbReference type="NCBI Taxonomy" id="28447"/>
    <lineage>
        <taxon>Bacteria</taxon>
        <taxon>Bacillati</taxon>
        <taxon>Actinomycetota</taxon>
        <taxon>Actinomycetes</taxon>
        <taxon>Micrococcales</taxon>
        <taxon>Microbacteriaceae</taxon>
        <taxon>Clavibacter</taxon>
    </lineage>
</organism>
<dbReference type="Proteomes" id="UP000194837">
    <property type="component" value="Unassembled WGS sequence"/>
</dbReference>
<reference evidence="11 12" key="1">
    <citation type="submission" date="2016-08" db="EMBL/GenBank/DDBJ databases">
        <title>Genome sequence of Clavibacter michiganensis spp strain CFBP7494.</title>
        <authorList>
            <person name="Thapa S.P."/>
            <person name="Coaker G."/>
            <person name="Jacques M.-A."/>
        </authorList>
    </citation>
    <scope>NUCLEOTIDE SEQUENCE [LARGE SCALE GENOMIC DNA]</scope>
    <source>
        <strain evidence="11">CFBP7494</strain>
    </source>
</reference>
<feature type="domain" description="N-acetyltransferase" evidence="10">
    <location>
        <begin position="3"/>
        <end position="157"/>
    </location>
</feature>
<dbReference type="Pfam" id="PF00583">
    <property type="entry name" value="Acetyltransf_1"/>
    <property type="match status" value="1"/>
</dbReference>
<dbReference type="PROSITE" id="PS51186">
    <property type="entry name" value="GNAT"/>
    <property type="match status" value="1"/>
</dbReference>
<comment type="function">
    <text evidence="1 9">Catalyzes the acetylation of L-2,4-diaminobutyrate (DABA) to gamma-N-acetyl-alpha,gamma-diaminobutyric acid (ADABA) with acetyl coenzyme A.</text>
</comment>